<dbReference type="Gene3D" id="3.20.20.120">
    <property type="entry name" value="Enolase-like C-terminal domain"/>
    <property type="match status" value="1"/>
</dbReference>
<dbReference type="InterPro" id="IPR029065">
    <property type="entry name" value="Enolase_C-like"/>
</dbReference>
<dbReference type="HOGENOM" id="CLU_030273_3_0_0"/>
<dbReference type="InterPro" id="IPR006311">
    <property type="entry name" value="TAT_signal"/>
</dbReference>
<dbReference type="InterPro" id="IPR046945">
    <property type="entry name" value="RHMD-like"/>
</dbReference>
<keyword evidence="2" id="KW-0479">Metal-binding</keyword>
<dbReference type="GO" id="GO:0016052">
    <property type="term" value="P:carbohydrate catabolic process"/>
    <property type="evidence" value="ECO:0007669"/>
    <property type="project" value="TreeGrafter"/>
</dbReference>
<dbReference type="AlphaFoldDB" id="I3ZLW8"/>
<dbReference type="InterPro" id="IPR013341">
    <property type="entry name" value="Mandelate_racemase_N_dom"/>
</dbReference>
<dbReference type="SFLD" id="SFLDS00001">
    <property type="entry name" value="Enolase"/>
    <property type="match status" value="1"/>
</dbReference>
<dbReference type="RefSeq" id="WP_014787496.1">
    <property type="nucleotide sequence ID" value="NC_018014.1"/>
</dbReference>
<dbReference type="Pfam" id="PF13378">
    <property type="entry name" value="MR_MLE_C"/>
    <property type="match status" value="1"/>
</dbReference>
<dbReference type="InterPro" id="IPR013342">
    <property type="entry name" value="Mandelate_racemase_C"/>
</dbReference>
<dbReference type="Gene3D" id="3.30.390.10">
    <property type="entry name" value="Enolase-like, N-terminal domain"/>
    <property type="match status" value="1"/>
</dbReference>
<name>I3ZLW8_TERRK</name>
<dbReference type="InterPro" id="IPR036849">
    <property type="entry name" value="Enolase-like_C_sf"/>
</dbReference>
<protein>
    <submittedName>
        <fullName evidence="5">Enolase superfamily enzyme related to L-alanine-DL-glutamate epimerase</fullName>
    </submittedName>
</protein>
<dbReference type="PANTHER" id="PTHR13794">
    <property type="entry name" value="ENOLASE SUPERFAMILY, MANDELATE RACEMASE"/>
    <property type="match status" value="1"/>
</dbReference>
<dbReference type="NCBIfam" id="TIGR01409">
    <property type="entry name" value="TAT_signal_seq"/>
    <property type="match status" value="1"/>
</dbReference>
<dbReference type="GO" id="GO:0016836">
    <property type="term" value="F:hydro-lyase activity"/>
    <property type="evidence" value="ECO:0007669"/>
    <property type="project" value="TreeGrafter"/>
</dbReference>
<dbReference type="STRING" id="926566.Terro_4028"/>
<organism evidence="5 6">
    <name type="scientific">Terriglobus roseus (strain DSM 18391 / NRRL B-41598 / KBS 63)</name>
    <dbReference type="NCBI Taxonomy" id="926566"/>
    <lineage>
        <taxon>Bacteria</taxon>
        <taxon>Pseudomonadati</taxon>
        <taxon>Acidobacteriota</taxon>
        <taxon>Terriglobia</taxon>
        <taxon>Terriglobales</taxon>
        <taxon>Acidobacteriaceae</taxon>
        <taxon>Terriglobus</taxon>
    </lineage>
</organism>
<dbReference type="GO" id="GO:0000287">
    <property type="term" value="F:magnesium ion binding"/>
    <property type="evidence" value="ECO:0007669"/>
    <property type="project" value="TreeGrafter"/>
</dbReference>
<keyword evidence="3" id="KW-0460">Magnesium</keyword>
<dbReference type="SFLD" id="SFLDG00179">
    <property type="entry name" value="mandelate_racemase"/>
    <property type="match status" value="1"/>
</dbReference>
<dbReference type="SUPFAM" id="SSF54826">
    <property type="entry name" value="Enolase N-terminal domain-like"/>
    <property type="match status" value="1"/>
</dbReference>
<comment type="cofactor">
    <cofactor evidence="1">
        <name>Mg(2+)</name>
        <dbReference type="ChEBI" id="CHEBI:18420"/>
    </cofactor>
</comment>
<dbReference type="KEGG" id="trs:Terro_4028"/>
<evidence type="ECO:0000313" key="6">
    <source>
        <dbReference type="Proteomes" id="UP000006056"/>
    </source>
</evidence>
<gene>
    <name evidence="5" type="ordered locus">Terro_4028</name>
</gene>
<evidence type="ECO:0000256" key="1">
    <source>
        <dbReference type="ARBA" id="ARBA00001946"/>
    </source>
</evidence>
<accession>I3ZLW8</accession>
<dbReference type="OrthoDB" id="9775391at2"/>
<dbReference type="PANTHER" id="PTHR13794:SF58">
    <property type="entry name" value="MITOCHONDRIAL ENOLASE SUPERFAMILY MEMBER 1"/>
    <property type="match status" value="1"/>
</dbReference>
<dbReference type="SMART" id="SM00922">
    <property type="entry name" value="MR_MLE"/>
    <property type="match status" value="1"/>
</dbReference>
<dbReference type="InterPro" id="IPR029017">
    <property type="entry name" value="Enolase-like_N"/>
</dbReference>
<evidence type="ECO:0000256" key="3">
    <source>
        <dbReference type="ARBA" id="ARBA00022842"/>
    </source>
</evidence>
<evidence type="ECO:0000256" key="2">
    <source>
        <dbReference type="ARBA" id="ARBA00022723"/>
    </source>
</evidence>
<dbReference type="SUPFAM" id="SSF51604">
    <property type="entry name" value="Enolase C-terminal domain-like"/>
    <property type="match status" value="1"/>
</dbReference>
<dbReference type="eggNOG" id="COG4948">
    <property type="taxonomic scope" value="Bacteria"/>
</dbReference>
<dbReference type="InterPro" id="IPR019546">
    <property type="entry name" value="TAT_signal_bac_arc"/>
</dbReference>
<proteinExistence type="predicted"/>
<dbReference type="PROSITE" id="PS51318">
    <property type="entry name" value="TAT"/>
    <property type="match status" value="1"/>
</dbReference>
<dbReference type="EMBL" id="CP003379">
    <property type="protein sequence ID" value="AFL90236.1"/>
    <property type="molecule type" value="Genomic_DNA"/>
</dbReference>
<evidence type="ECO:0000259" key="4">
    <source>
        <dbReference type="SMART" id="SM00922"/>
    </source>
</evidence>
<dbReference type="Pfam" id="PF02746">
    <property type="entry name" value="MR_MLE_N"/>
    <property type="match status" value="1"/>
</dbReference>
<reference evidence="5 6" key="1">
    <citation type="submission" date="2012-06" db="EMBL/GenBank/DDBJ databases">
        <title>Complete genome of Terriglobus roseus DSM 18391.</title>
        <authorList>
            <consortium name="US DOE Joint Genome Institute (JGI-PGF)"/>
            <person name="Lucas S."/>
            <person name="Copeland A."/>
            <person name="Lapidus A."/>
            <person name="Glavina del Rio T."/>
            <person name="Dalin E."/>
            <person name="Tice H."/>
            <person name="Bruce D."/>
            <person name="Goodwin L."/>
            <person name="Pitluck S."/>
            <person name="Peters L."/>
            <person name="Mikhailova N."/>
            <person name="Munk A.C.C."/>
            <person name="Kyrpides N."/>
            <person name="Mavromatis K."/>
            <person name="Ivanova N."/>
            <person name="Brettin T."/>
            <person name="Detter J.C."/>
            <person name="Han C."/>
            <person name="Larimer F."/>
            <person name="Land M."/>
            <person name="Hauser L."/>
            <person name="Markowitz V."/>
            <person name="Cheng J.-F."/>
            <person name="Hugenholtz P."/>
            <person name="Woyke T."/>
            <person name="Wu D."/>
            <person name="Brambilla E."/>
            <person name="Klenk H.-P."/>
            <person name="Eisen J.A."/>
        </authorList>
    </citation>
    <scope>NUCLEOTIDE SEQUENCE [LARGE SCALE GENOMIC DNA]</scope>
    <source>
        <strain evidence="6">DSM 18391 / NRRL B-41598 / KBS 63</strain>
    </source>
</reference>
<keyword evidence="6" id="KW-1185">Reference proteome</keyword>
<dbReference type="Proteomes" id="UP000006056">
    <property type="component" value="Chromosome"/>
</dbReference>
<sequence>MGTGWNRRSFLGAIGTAGAGLAAGIAPRESVAQPSMARPTGVAPLKIEAVDLLELQGHYTSRSGLNKQAQVNPEDVYDSLRPPVYVDKPGSENTVKYGAIYLRIRATGGLEGLYGPIEKEPAIIVYERLRPFLIGKDALAGEVLWDQMYRSDRHSRDGYYMMAISAVDNTLWDLRGKLYGVPVYRLLGGPSRDKVEMYVSALGSSLELDKVRTRALELKQQGFRYQKWFVAYGPGSGPEGTRKNVELVKTLRETVGDDTELMFDTFSGWDQNYALEWAHRVEQYRPRWMEEVTHPEKIGSFAEMHRSTSIPIASGEHFYGRWEAHRYLQANALSVVQADPEWCGGVTELLKIGTVCSLYDVPLIPHGHSLRAAVHTIFSQSPMTFPLGEYLAIKMQHYHHFEKNPMVVENAHIALPTGAGFDIQLDPAKIDAQRVMTAPE</sequence>
<feature type="domain" description="Mandelate racemase/muconate lactonizing enzyme C-terminal" evidence="4">
    <location>
        <begin position="208"/>
        <end position="311"/>
    </location>
</feature>
<evidence type="ECO:0000313" key="5">
    <source>
        <dbReference type="EMBL" id="AFL90236.1"/>
    </source>
</evidence>